<sequence length="168" mass="18055">MRGTVAAAVSATVWFLLYYSSLRLLPPTSVIGANDSSYPGGRFDLADFLGSLLWPPIPTHQTWLIGIIALVCLLSASAVGYFILLSWSLSRSTVEKGIAYGLGVFAVTGLMVWLANGYHPAVMRGALADTGFYLLGWSGWATLQLCATFVVHGGVLGWLYRTDSSMSQ</sequence>
<keyword evidence="1" id="KW-0472">Membrane</keyword>
<accession>A0A9N7QD25</accession>
<dbReference type="Proteomes" id="UP000287394">
    <property type="component" value="Chromosome"/>
</dbReference>
<proteinExistence type="predicted"/>
<evidence type="ECO:0000313" key="2">
    <source>
        <dbReference type="EMBL" id="BDI34074.1"/>
    </source>
</evidence>
<name>A0A9N7QD25_9BACT</name>
<feature type="transmembrane region" description="Helical" evidence="1">
    <location>
        <begin position="97"/>
        <end position="115"/>
    </location>
</feature>
<keyword evidence="1" id="KW-1133">Transmembrane helix</keyword>
<dbReference type="EMBL" id="AP025739">
    <property type="protein sequence ID" value="BDI34074.1"/>
    <property type="molecule type" value="Genomic_DNA"/>
</dbReference>
<gene>
    <name evidence="2" type="ORF">CCAX7_61250</name>
</gene>
<reference evidence="2 3" key="1">
    <citation type="journal article" date="2019" name="Int. J. Syst. Evol. Microbiol.">
        <title>Capsulimonas corticalis gen. nov., sp. nov., an aerobic capsulated bacterium, of a novel bacterial order, Capsulimonadales ord. nov., of the class Armatimonadia of the phylum Armatimonadetes.</title>
        <authorList>
            <person name="Li J."/>
            <person name="Kudo C."/>
            <person name="Tonouchi A."/>
        </authorList>
    </citation>
    <scope>NUCLEOTIDE SEQUENCE [LARGE SCALE GENOMIC DNA]</scope>
    <source>
        <strain evidence="2 3">AX-7</strain>
    </source>
</reference>
<organism evidence="2 3">
    <name type="scientific">Capsulimonas corticalis</name>
    <dbReference type="NCBI Taxonomy" id="2219043"/>
    <lineage>
        <taxon>Bacteria</taxon>
        <taxon>Bacillati</taxon>
        <taxon>Armatimonadota</taxon>
        <taxon>Armatimonadia</taxon>
        <taxon>Capsulimonadales</taxon>
        <taxon>Capsulimonadaceae</taxon>
        <taxon>Capsulimonas</taxon>
    </lineage>
</organism>
<keyword evidence="1" id="KW-0812">Transmembrane</keyword>
<evidence type="ECO:0008006" key="4">
    <source>
        <dbReference type="Google" id="ProtNLM"/>
    </source>
</evidence>
<feature type="transmembrane region" description="Helical" evidence="1">
    <location>
        <begin position="135"/>
        <end position="160"/>
    </location>
</feature>
<feature type="transmembrane region" description="Helical" evidence="1">
    <location>
        <begin position="63"/>
        <end position="85"/>
    </location>
</feature>
<dbReference type="KEGG" id="ccot:CCAX7_61250"/>
<evidence type="ECO:0000256" key="1">
    <source>
        <dbReference type="SAM" id="Phobius"/>
    </source>
</evidence>
<evidence type="ECO:0000313" key="3">
    <source>
        <dbReference type="Proteomes" id="UP000287394"/>
    </source>
</evidence>
<protein>
    <recommendedName>
        <fullName evidence="4">Transmembrane protein</fullName>
    </recommendedName>
</protein>
<dbReference type="AlphaFoldDB" id="A0A9N7QD25"/>
<keyword evidence="3" id="KW-1185">Reference proteome</keyword>